<feature type="domain" description="HTH merR-type" evidence="2">
    <location>
        <begin position="126"/>
        <end position="195"/>
    </location>
</feature>
<organism evidence="3 4">
    <name type="scientific">Actinopolyspora erythraea</name>
    <dbReference type="NCBI Taxonomy" id="414996"/>
    <lineage>
        <taxon>Bacteria</taxon>
        <taxon>Bacillati</taxon>
        <taxon>Actinomycetota</taxon>
        <taxon>Actinomycetes</taxon>
        <taxon>Actinopolysporales</taxon>
        <taxon>Actinopolysporaceae</taxon>
        <taxon>Actinopolyspora</taxon>
    </lineage>
</organism>
<dbReference type="KEGG" id="aey:CDG81_10425"/>
<dbReference type="SUPFAM" id="SSF46955">
    <property type="entry name" value="Putative DNA-binding domain"/>
    <property type="match status" value="2"/>
</dbReference>
<dbReference type="InterPro" id="IPR000551">
    <property type="entry name" value="MerR-type_HTH_dom"/>
</dbReference>
<dbReference type="Pfam" id="PF13411">
    <property type="entry name" value="MerR_1"/>
    <property type="match status" value="1"/>
</dbReference>
<dbReference type="PANTHER" id="PTHR30204:SF93">
    <property type="entry name" value="HTH MERR-TYPE DOMAIN-CONTAINING PROTEIN"/>
    <property type="match status" value="1"/>
</dbReference>
<dbReference type="GO" id="GO:0003677">
    <property type="term" value="F:DNA binding"/>
    <property type="evidence" value="ECO:0007669"/>
    <property type="project" value="UniProtKB-KW"/>
</dbReference>
<dbReference type="InterPro" id="IPR047057">
    <property type="entry name" value="MerR_fam"/>
</dbReference>
<dbReference type="CDD" id="cd04773">
    <property type="entry name" value="HTH_TioE_rpt2"/>
    <property type="match status" value="1"/>
</dbReference>
<accession>A0A223RS03</accession>
<keyword evidence="1" id="KW-0238">DNA-binding</keyword>
<dbReference type="PROSITE" id="PS50937">
    <property type="entry name" value="HTH_MERR_2"/>
    <property type="match status" value="2"/>
</dbReference>
<dbReference type="SMART" id="SM00422">
    <property type="entry name" value="HTH_MERR"/>
    <property type="match status" value="2"/>
</dbReference>
<dbReference type="PANTHER" id="PTHR30204">
    <property type="entry name" value="REDOX-CYCLING DRUG-SENSING TRANSCRIPTIONAL ACTIVATOR SOXR"/>
    <property type="match status" value="1"/>
</dbReference>
<dbReference type="AlphaFoldDB" id="A0A223RS03"/>
<evidence type="ECO:0000256" key="1">
    <source>
        <dbReference type="ARBA" id="ARBA00023125"/>
    </source>
</evidence>
<evidence type="ECO:0000259" key="2">
    <source>
        <dbReference type="PROSITE" id="PS50937"/>
    </source>
</evidence>
<dbReference type="OrthoDB" id="3826383at2"/>
<gene>
    <name evidence="3" type="ORF">CDG81_10425</name>
</gene>
<dbReference type="RefSeq" id="WP_043572961.1">
    <property type="nucleotide sequence ID" value="NZ_CP022752.1"/>
</dbReference>
<proteinExistence type="predicted"/>
<dbReference type="GO" id="GO:0003700">
    <property type="term" value="F:DNA-binding transcription factor activity"/>
    <property type="evidence" value="ECO:0007669"/>
    <property type="project" value="InterPro"/>
</dbReference>
<dbReference type="EMBL" id="CP022752">
    <property type="protein sequence ID" value="ASU78620.1"/>
    <property type="molecule type" value="Genomic_DNA"/>
</dbReference>
<dbReference type="Gene3D" id="1.10.1660.10">
    <property type="match status" value="2"/>
</dbReference>
<dbReference type="Proteomes" id="UP000215043">
    <property type="component" value="Chromosome"/>
</dbReference>
<feature type="domain" description="HTH merR-type" evidence="2">
    <location>
        <begin position="7"/>
        <end position="48"/>
    </location>
</feature>
<dbReference type="Pfam" id="PF00376">
    <property type="entry name" value="MerR"/>
    <property type="match status" value="1"/>
</dbReference>
<evidence type="ECO:0000313" key="4">
    <source>
        <dbReference type="Proteomes" id="UP000215043"/>
    </source>
</evidence>
<name>A0A223RS03_9ACTN</name>
<dbReference type="InterPro" id="IPR009061">
    <property type="entry name" value="DNA-bd_dom_put_sf"/>
</dbReference>
<sequence>MSERGGRYRTVDLARLAGVSAQQVRNYADAGVLPAVSRSEAGYRRFGEIHRRALSTYRALLKGYGHTTAHAVLRAVHTGDVSGALALVDAAHAELHEQRRALRDAGEALDAMVGGAQQDLPGRRSPMRIGEVAASLGVRPSALRVWEEAGLLAPSRERATGYRRFGPADLRDARMIHLLRQNHYPLPRIREVLDAVRREGSSQEVRVAIAERQARLTERTRKMLRAAGQLHHYLENRPFGVEEHVEDITGHP</sequence>
<protein>
    <submittedName>
        <fullName evidence="3">MerR family transcriptional regulator</fullName>
    </submittedName>
</protein>
<reference evidence="3 4" key="1">
    <citation type="submission" date="2017-08" db="EMBL/GenBank/DDBJ databases">
        <title>The complete genome sequence of moderately halophilic actinomycete Actinopolyspora erythraea YIM 90600, the producer of novel erythromycin, novel actinopolysporins A-C and tubercidin.</title>
        <authorList>
            <person name="Yin M."/>
            <person name="Tang S."/>
        </authorList>
    </citation>
    <scope>NUCLEOTIDE SEQUENCE [LARGE SCALE GENOMIC DNA]</scope>
    <source>
        <strain evidence="3 4">YIM 90600</strain>
    </source>
</reference>
<evidence type="ECO:0000313" key="3">
    <source>
        <dbReference type="EMBL" id="ASU78620.1"/>
    </source>
</evidence>